<keyword evidence="1" id="KW-0812">Transmembrane</keyword>
<comment type="caution">
    <text evidence="2">The sequence shown here is derived from an EMBL/GenBank/DDBJ whole genome shotgun (WGS) entry which is preliminary data.</text>
</comment>
<keyword evidence="3" id="KW-1185">Reference proteome</keyword>
<name>A0A0B0IB47_9BACI</name>
<evidence type="ECO:0000313" key="3">
    <source>
        <dbReference type="Proteomes" id="UP000030832"/>
    </source>
</evidence>
<evidence type="ECO:0000256" key="1">
    <source>
        <dbReference type="SAM" id="Phobius"/>
    </source>
</evidence>
<keyword evidence="1" id="KW-1133">Transmembrane helix</keyword>
<reference evidence="2 3" key="1">
    <citation type="submission" date="2014-09" db="EMBL/GenBank/DDBJ databases">
        <title>Genome sequencing and annotation of Bacillus Okhensis strain Kh10-101T.</title>
        <authorList>
            <person name="Prakash J.S."/>
        </authorList>
    </citation>
    <scope>NUCLEOTIDE SEQUENCE [LARGE SCALE GENOMIC DNA]</scope>
    <source>
        <strain evidence="3">Kh10-101T</strain>
    </source>
</reference>
<dbReference type="Proteomes" id="UP000030832">
    <property type="component" value="Unassembled WGS sequence"/>
</dbReference>
<organism evidence="2 3">
    <name type="scientific">Halalkalibacter okhensis</name>
    <dbReference type="NCBI Taxonomy" id="333138"/>
    <lineage>
        <taxon>Bacteria</taxon>
        <taxon>Bacillati</taxon>
        <taxon>Bacillota</taxon>
        <taxon>Bacilli</taxon>
        <taxon>Bacillales</taxon>
        <taxon>Bacillaceae</taxon>
        <taxon>Halalkalibacter</taxon>
    </lineage>
</organism>
<sequence>MAIFRMIQTKFWNVSVMEVMFFLMYLLINRGLTQFAIYWITKKQEALKQVSPLKRRKLSAF</sequence>
<protein>
    <submittedName>
        <fullName evidence="2">Uncharacterized protein</fullName>
    </submittedName>
</protein>
<evidence type="ECO:0000313" key="2">
    <source>
        <dbReference type="EMBL" id="KHF38510.1"/>
    </source>
</evidence>
<feature type="transmembrane region" description="Helical" evidence="1">
    <location>
        <begin position="20"/>
        <end position="40"/>
    </location>
</feature>
<dbReference type="EMBL" id="JRJU01000037">
    <property type="protein sequence ID" value="KHF38510.1"/>
    <property type="molecule type" value="Genomic_DNA"/>
</dbReference>
<gene>
    <name evidence="2" type="ORF">LQ50_20795</name>
</gene>
<proteinExistence type="predicted"/>
<dbReference type="AlphaFoldDB" id="A0A0B0IB47"/>
<accession>A0A0B0IB47</accession>
<keyword evidence="1" id="KW-0472">Membrane</keyword>